<evidence type="ECO:0008006" key="4">
    <source>
        <dbReference type="Google" id="ProtNLM"/>
    </source>
</evidence>
<organism evidence="2 3">
    <name type="scientific">Pichia kluyveri</name>
    <name type="common">Yeast</name>
    <dbReference type="NCBI Taxonomy" id="36015"/>
    <lineage>
        <taxon>Eukaryota</taxon>
        <taxon>Fungi</taxon>
        <taxon>Dikarya</taxon>
        <taxon>Ascomycota</taxon>
        <taxon>Saccharomycotina</taxon>
        <taxon>Pichiomycetes</taxon>
        <taxon>Pichiales</taxon>
        <taxon>Pichiaceae</taxon>
        <taxon>Pichia</taxon>
    </lineage>
</organism>
<evidence type="ECO:0000256" key="1">
    <source>
        <dbReference type="SAM" id="MobiDB-lite"/>
    </source>
</evidence>
<dbReference type="Gene3D" id="3.40.630.30">
    <property type="match status" value="1"/>
</dbReference>
<dbReference type="Proteomes" id="UP001378960">
    <property type="component" value="Unassembled WGS sequence"/>
</dbReference>
<dbReference type="AlphaFoldDB" id="A0AAV5RBM3"/>
<feature type="compositionally biased region" description="Polar residues" evidence="1">
    <location>
        <begin position="322"/>
        <end position="332"/>
    </location>
</feature>
<evidence type="ECO:0000313" key="2">
    <source>
        <dbReference type="EMBL" id="GMM48690.1"/>
    </source>
</evidence>
<feature type="compositionally biased region" description="Acidic residues" evidence="1">
    <location>
        <begin position="238"/>
        <end position="250"/>
    </location>
</feature>
<keyword evidence="3" id="KW-1185">Reference proteome</keyword>
<dbReference type="InterPro" id="IPR052523">
    <property type="entry name" value="Trichothecene_AcTrans"/>
</dbReference>
<dbReference type="EMBL" id="BTGB01000009">
    <property type="protein sequence ID" value="GMM48690.1"/>
    <property type="molecule type" value="Genomic_DNA"/>
</dbReference>
<feature type="region of interest" description="Disordered" evidence="1">
    <location>
        <begin position="235"/>
        <end position="271"/>
    </location>
</feature>
<feature type="compositionally biased region" description="Polar residues" evidence="1">
    <location>
        <begin position="252"/>
        <end position="265"/>
    </location>
</feature>
<dbReference type="PANTHER" id="PTHR42791:SF1">
    <property type="entry name" value="N-ACETYLTRANSFERASE DOMAIN-CONTAINING PROTEIN"/>
    <property type="match status" value="1"/>
</dbReference>
<reference evidence="2 3" key="1">
    <citation type="journal article" date="2023" name="Elife">
        <title>Identification of key yeast species and microbe-microbe interactions impacting larval growth of Drosophila in the wild.</title>
        <authorList>
            <person name="Mure A."/>
            <person name="Sugiura Y."/>
            <person name="Maeda R."/>
            <person name="Honda K."/>
            <person name="Sakurai N."/>
            <person name="Takahashi Y."/>
            <person name="Watada M."/>
            <person name="Katoh T."/>
            <person name="Gotoh A."/>
            <person name="Gotoh Y."/>
            <person name="Taniguchi I."/>
            <person name="Nakamura K."/>
            <person name="Hayashi T."/>
            <person name="Katayama T."/>
            <person name="Uemura T."/>
            <person name="Hattori Y."/>
        </authorList>
    </citation>
    <scope>NUCLEOTIDE SEQUENCE [LARGE SCALE GENOMIC DNA]</scope>
    <source>
        <strain evidence="2 3">PK-24</strain>
    </source>
</reference>
<accession>A0AAV5RBM3</accession>
<sequence length="402" mass="45932">MPKMFSAITNTLFGSSTSNTSEQTVDPEVSLNTRENLHVEVLTIKDYKKAARTLQIAFAEDLYISYLMKDIKESKLKNEMNLALFEAATYSTILSGVLVGIRDLDAELIDPNAPFLAVACFWKPEKKSSKSSKKSKYSGDDSKGAENHSLFSYVWSMYQAGYLKFVWLADKETRKRVFDEQWKLLDEYRAETLGDDFNYSWYLSDIGAIPRGRGKGLARKLVDYVCQKFVDNYKQPKEEEDEEDDEDDVDVNGNNSVLNSKNSSASDEESKLNSEIQSFNFQFDLDSDNLTDYSGYSSFSDNESAHSSWYYNEDEDILSKYDQQQQTKNMTKTGRPRIGAPLYLESSHPRNRKIYQKLGFTYIKTVPVADIPNDDGTTKTLTMDLMVRGVKGAKYKQEKMFS</sequence>
<name>A0AAV5RBM3_PICKL</name>
<dbReference type="InterPro" id="IPR016181">
    <property type="entry name" value="Acyl_CoA_acyltransferase"/>
</dbReference>
<evidence type="ECO:0000313" key="3">
    <source>
        <dbReference type="Proteomes" id="UP001378960"/>
    </source>
</evidence>
<proteinExistence type="predicted"/>
<feature type="region of interest" description="Disordered" evidence="1">
    <location>
        <begin position="322"/>
        <end position="342"/>
    </location>
</feature>
<gene>
    <name evidence="2" type="ORF">DAPK24_052880</name>
</gene>
<dbReference type="SUPFAM" id="SSF55729">
    <property type="entry name" value="Acyl-CoA N-acyltransferases (Nat)"/>
    <property type="match status" value="1"/>
</dbReference>
<protein>
    <recommendedName>
        <fullName evidence="4">N-acetyltransferase domain-containing protein</fullName>
    </recommendedName>
</protein>
<comment type="caution">
    <text evidence="2">The sequence shown here is derived from an EMBL/GenBank/DDBJ whole genome shotgun (WGS) entry which is preliminary data.</text>
</comment>
<dbReference type="PANTHER" id="PTHR42791">
    <property type="entry name" value="GNAT FAMILY ACETYLTRANSFERASE"/>
    <property type="match status" value="1"/>
</dbReference>